<gene>
    <name evidence="3" type="ORF">J2S44_001113</name>
</gene>
<accession>A0AAE4CS57</accession>
<keyword evidence="2" id="KW-0472">Membrane</keyword>
<feature type="transmembrane region" description="Helical" evidence="2">
    <location>
        <begin position="194"/>
        <end position="217"/>
    </location>
</feature>
<keyword evidence="2" id="KW-1133">Transmembrane helix</keyword>
<dbReference type="EMBL" id="JAVDYC010000001">
    <property type="protein sequence ID" value="MDR7320863.1"/>
    <property type="molecule type" value="Genomic_DNA"/>
</dbReference>
<dbReference type="RefSeq" id="WP_310409536.1">
    <property type="nucleotide sequence ID" value="NZ_JAVDYC010000001.1"/>
</dbReference>
<proteinExistence type="predicted"/>
<dbReference type="AlphaFoldDB" id="A0AAE4CS57"/>
<evidence type="ECO:0000256" key="1">
    <source>
        <dbReference type="SAM" id="MobiDB-lite"/>
    </source>
</evidence>
<feature type="compositionally biased region" description="Gly residues" evidence="1">
    <location>
        <begin position="349"/>
        <end position="372"/>
    </location>
</feature>
<feature type="compositionally biased region" description="Low complexity" evidence="1">
    <location>
        <begin position="373"/>
        <end position="388"/>
    </location>
</feature>
<keyword evidence="4" id="KW-1185">Reference proteome</keyword>
<evidence type="ECO:0000313" key="4">
    <source>
        <dbReference type="Proteomes" id="UP001183629"/>
    </source>
</evidence>
<evidence type="ECO:0000313" key="3">
    <source>
        <dbReference type="EMBL" id="MDR7320863.1"/>
    </source>
</evidence>
<feature type="transmembrane region" description="Helical" evidence="2">
    <location>
        <begin position="223"/>
        <end position="244"/>
    </location>
</feature>
<evidence type="ECO:0000256" key="2">
    <source>
        <dbReference type="SAM" id="Phobius"/>
    </source>
</evidence>
<feature type="transmembrane region" description="Helical" evidence="2">
    <location>
        <begin position="256"/>
        <end position="277"/>
    </location>
</feature>
<evidence type="ECO:0008006" key="5">
    <source>
        <dbReference type="Google" id="ProtNLM"/>
    </source>
</evidence>
<feature type="region of interest" description="Disordered" evidence="1">
    <location>
        <begin position="402"/>
        <end position="427"/>
    </location>
</feature>
<comment type="caution">
    <text evidence="3">The sequence shown here is derived from an EMBL/GenBank/DDBJ whole genome shotgun (WGS) entry which is preliminary data.</text>
</comment>
<feature type="region of interest" description="Disordered" evidence="1">
    <location>
        <begin position="313"/>
        <end position="388"/>
    </location>
</feature>
<protein>
    <recommendedName>
        <fullName evidence="5">TrbL/VirB6 plasmid conjugal transfer protein</fullName>
    </recommendedName>
</protein>
<feature type="compositionally biased region" description="Low complexity" evidence="1">
    <location>
        <begin position="402"/>
        <end position="420"/>
    </location>
</feature>
<dbReference type="Proteomes" id="UP001183629">
    <property type="component" value="Unassembled WGS sequence"/>
</dbReference>
<sequence length="427" mass="42289">MCAPWDTACLMLTAGGGLFGPVAQLIVTAEQFLIDLSASWWVLVPSLKLFPAGASGSGDAPIEAVANLRGLLLPLTAAVAVGGVLWNSLLLVLTRKPAPLVNVLRGLWNTALWSVAGLFGTNLLLHGADLFASYVIMSALESVGDQSFARRMSILVVPQGTGGLPTLLVIVIAGIATVCALVQAVLMPFRDVSVLLLAPAMPLAAAGSFTGATSGWLRKVLAWQLALIFYKPAAALVYASAIWLQGDDTADDPRVLLMGVALMIVALVALPALLRLFTWTVGSLQSGGGGFASAFSAGAAGLHAAASLRDLAGARSDRSRYDSPPPADTGNGPRPDGGPGGPRPPSFTGGPGPGTGGPRSGTPAGTGSGTSAGTGTAAGTTAGTAAAAGPAAPVVIGTTVAAAAAAKAAQGASRAAADAADTSTEGG</sequence>
<keyword evidence="2" id="KW-0812">Transmembrane</keyword>
<organism evidence="3 4">
    <name type="scientific">Catenuloplanes niger</name>
    <dbReference type="NCBI Taxonomy" id="587534"/>
    <lineage>
        <taxon>Bacteria</taxon>
        <taxon>Bacillati</taxon>
        <taxon>Actinomycetota</taxon>
        <taxon>Actinomycetes</taxon>
        <taxon>Micromonosporales</taxon>
        <taxon>Micromonosporaceae</taxon>
        <taxon>Catenuloplanes</taxon>
    </lineage>
</organism>
<feature type="transmembrane region" description="Helical" evidence="2">
    <location>
        <begin position="106"/>
        <end position="125"/>
    </location>
</feature>
<feature type="transmembrane region" description="Helical" evidence="2">
    <location>
        <begin position="71"/>
        <end position="94"/>
    </location>
</feature>
<reference evidence="3 4" key="1">
    <citation type="submission" date="2023-07" db="EMBL/GenBank/DDBJ databases">
        <title>Sequencing the genomes of 1000 actinobacteria strains.</title>
        <authorList>
            <person name="Klenk H.-P."/>
        </authorList>
    </citation>
    <scope>NUCLEOTIDE SEQUENCE [LARGE SCALE GENOMIC DNA]</scope>
    <source>
        <strain evidence="3 4">DSM 44711</strain>
    </source>
</reference>
<name>A0AAE4CS57_9ACTN</name>
<feature type="transmembrane region" description="Helical" evidence="2">
    <location>
        <begin position="167"/>
        <end position="187"/>
    </location>
</feature>